<dbReference type="Proteomes" id="UP000237968">
    <property type="component" value="Unassembled WGS sequence"/>
</dbReference>
<dbReference type="PANTHER" id="PTHR46534:SF1">
    <property type="entry name" value="IGGFC-BINDING PROTEIN N-TERMINAL DOMAIN-CONTAINING PROTEIN"/>
    <property type="match status" value="1"/>
</dbReference>
<evidence type="ECO:0000259" key="2">
    <source>
        <dbReference type="Pfam" id="PF17517"/>
    </source>
</evidence>
<reference evidence="3 4" key="1">
    <citation type="submission" date="2018-03" db="EMBL/GenBank/DDBJ databases">
        <title>Draft Genome Sequences of the Obligatory Marine Myxobacteria Enhygromyxa salina SWB005.</title>
        <authorList>
            <person name="Poehlein A."/>
            <person name="Moghaddam J.A."/>
            <person name="Harms H."/>
            <person name="Alanjari M."/>
            <person name="Koenig G.M."/>
            <person name="Daniel R."/>
            <person name="Schaeberle T.F."/>
        </authorList>
    </citation>
    <scope>NUCLEOTIDE SEQUENCE [LARGE SCALE GENOMIC DNA]</scope>
    <source>
        <strain evidence="3 4">SWB005</strain>
    </source>
</reference>
<sequence length="568" mass="59942">MDLPADLRLIRFATPAALVCALGLAGCSGTPAQAEAEAEAESGGQTESSESESGTSQLCEPGEVRCVDEGAVETCSDDGDAWEPTACAEDEACVDCEDGSCVAACVGVCDQAWGAAGCSFYTTGLYQGSLPPMAEPPRDAIVVTNPDLKRSATVQLFWISYGLTTEILDGNATLAPGESKVFELAPGLTDHEYPPEISLLRSGAMYHVVSDSPVVAHLHAPYGAVNSNESTLLLPERSLGQDYVILSHGAWVEPNYFVVIALEDDTTVTWEPRVETAGDDMPVPFVDAGGSGVMVLDRYDNLRVETSAATGRPKCEQDLSGTRVFADKPIWVMSAVRGLRLPWCGGSMVEGCDTIIDETCNFGSDFAIEQAVPPQLWGTLYVGAHSPVRGAETHYWRVYAGADNLTVSTNPPQPGTPAVLAAVGDWVDLAAPTGANLVFSADGPILPVQYISGHHDSANDMGSPAMVQAIPTDRFLDRYVFETGSGYEQHFAQAIRAVGGAEVTIDGSPVAGWEAIGAWEVANVEVSEGAHVVASDQPFGLAQYGYSQHIGPTDNSSGYAYVVGMRLD</sequence>
<accession>A0A2S9XXF0</accession>
<evidence type="ECO:0000313" key="3">
    <source>
        <dbReference type="EMBL" id="PRP97549.1"/>
    </source>
</evidence>
<feature type="region of interest" description="Disordered" evidence="1">
    <location>
        <begin position="33"/>
        <end position="59"/>
    </location>
</feature>
<comment type="caution">
    <text evidence="3">The sequence shown here is derived from an EMBL/GenBank/DDBJ whole genome shotgun (WGS) entry which is preliminary data.</text>
</comment>
<dbReference type="PANTHER" id="PTHR46534">
    <property type="entry name" value="IGGFC_BINDING DOMAIN-CONTAINING PROTEIN"/>
    <property type="match status" value="1"/>
</dbReference>
<gene>
    <name evidence="3" type="ORF">ENSA5_32420</name>
</gene>
<proteinExistence type="predicted"/>
<evidence type="ECO:0000313" key="4">
    <source>
        <dbReference type="Proteomes" id="UP000237968"/>
    </source>
</evidence>
<evidence type="ECO:0000256" key="1">
    <source>
        <dbReference type="SAM" id="MobiDB-lite"/>
    </source>
</evidence>
<feature type="domain" description="IgGFc-binding protein N-terminal" evidence="2">
    <location>
        <begin position="230"/>
        <end position="545"/>
    </location>
</feature>
<name>A0A2S9XXF0_9BACT</name>
<dbReference type="EMBL" id="PVNK01000152">
    <property type="protein sequence ID" value="PRP97549.1"/>
    <property type="molecule type" value="Genomic_DNA"/>
</dbReference>
<feature type="compositionally biased region" description="Low complexity" evidence="1">
    <location>
        <begin position="33"/>
        <end position="57"/>
    </location>
</feature>
<keyword evidence="4" id="KW-1185">Reference proteome</keyword>
<dbReference type="Pfam" id="PF17517">
    <property type="entry name" value="IgGFc_binding"/>
    <property type="match status" value="1"/>
</dbReference>
<dbReference type="InterPro" id="IPR035234">
    <property type="entry name" value="IgGFc-bd_N"/>
</dbReference>
<organism evidence="3 4">
    <name type="scientific">Enhygromyxa salina</name>
    <dbReference type="NCBI Taxonomy" id="215803"/>
    <lineage>
        <taxon>Bacteria</taxon>
        <taxon>Pseudomonadati</taxon>
        <taxon>Myxococcota</taxon>
        <taxon>Polyangia</taxon>
        <taxon>Nannocystales</taxon>
        <taxon>Nannocystaceae</taxon>
        <taxon>Enhygromyxa</taxon>
    </lineage>
</organism>
<dbReference type="AlphaFoldDB" id="A0A2S9XXF0"/>
<protein>
    <recommendedName>
        <fullName evidence="2">IgGFc-binding protein N-terminal domain-containing protein</fullName>
    </recommendedName>
</protein>
<dbReference type="RefSeq" id="WP_106392601.1">
    <property type="nucleotide sequence ID" value="NZ_PVNK01000152.1"/>
</dbReference>